<dbReference type="OrthoDB" id="9782128at2"/>
<proteinExistence type="predicted"/>
<dbReference type="RefSeq" id="WP_129885834.1">
    <property type="nucleotide sequence ID" value="NZ_CP035758.1"/>
</dbReference>
<dbReference type="AlphaFoldDB" id="A0A4P6JJE8"/>
<sequence>MTHLFLIRHGDYLAEDNGRLADLGLSALGIRQAEQLREHLEAHAEIHADILIASTMRRARQTAEIIAPALKAPLIFDEDIEEWRNEDGSLSREEFLAKFEQIEKLSYEQRAFFRYVAGCENWLEFSLRACSALSRIAREHEGKNIVLVCHGGIIEASFTLFFGLSAANWERGLIDPGHTSITHWFKMPPHQWLLERYNDLRHLEKSIQLPAFTEEISAFAEDSDLADFQLE</sequence>
<keyword evidence="2" id="KW-1185">Reference proteome</keyword>
<dbReference type="SUPFAM" id="SSF53254">
    <property type="entry name" value="Phosphoglycerate mutase-like"/>
    <property type="match status" value="1"/>
</dbReference>
<dbReference type="SMART" id="SM00855">
    <property type="entry name" value="PGAM"/>
    <property type="match status" value="1"/>
</dbReference>
<dbReference type="Proteomes" id="UP000290365">
    <property type="component" value="Chromosome"/>
</dbReference>
<dbReference type="EMBL" id="CP035758">
    <property type="protein sequence ID" value="QBD75235.1"/>
    <property type="molecule type" value="Genomic_DNA"/>
</dbReference>
<dbReference type="GO" id="GO:0016791">
    <property type="term" value="F:phosphatase activity"/>
    <property type="evidence" value="ECO:0007669"/>
    <property type="project" value="TreeGrafter"/>
</dbReference>
<dbReference type="KEGG" id="kbs:EPA93_04180"/>
<dbReference type="CDD" id="cd07067">
    <property type="entry name" value="HP_PGM_like"/>
    <property type="match status" value="1"/>
</dbReference>
<dbReference type="Gene3D" id="3.40.50.1240">
    <property type="entry name" value="Phosphoglycerate mutase-like"/>
    <property type="match status" value="1"/>
</dbReference>
<organism evidence="1 2">
    <name type="scientific">Ktedonosporobacter rubrisoli</name>
    <dbReference type="NCBI Taxonomy" id="2509675"/>
    <lineage>
        <taxon>Bacteria</taxon>
        <taxon>Bacillati</taxon>
        <taxon>Chloroflexota</taxon>
        <taxon>Ktedonobacteria</taxon>
        <taxon>Ktedonobacterales</taxon>
        <taxon>Ktedonosporobacteraceae</taxon>
        <taxon>Ktedonosporobacter</taxon>
    </lineage>
</organism>
<protein>
    <submittedName>
        <fullName evidence="1">Histidine phosphatase family protein</fullName>
    </submittedName>
</protein>
<dbReference type="InterPro" id="IPR050275">
    <property type="entry name" value="PGM_Phosphatase"/>
</dbReference>
<reference evidence="1 2" key="1">
    <citation type="submission" date="2019-01" db="EMBL/GenBank/DDBJ databases">
        <title>Ktedonosporobacter rubrisoli SCAWS-G2.</title>
        <authorList>
            <person name="Huang Y."/>
            <person name="Yan B."/>
        </authorList>
    </citation>
    <scope>NUCLEOTIDE SEQUENCE [LARGE SCALE GENOMIC DNA]</scope>
    <source>
        <strain evidence="1 2">SCAWS-G2</strain>
    </source>
</reference>
<dbReference type="Pfam" id="PF00300">
    <property type="entry name" value="His_Phos_1"/>
    <property type="match status" value="1"/>
</dbReference>
<evidence type="ECO:0000313" key="1">
    <source>
        <dbReference type="EMBL" id="QBD75235.1"/>
    </source>
</evidence>
<evidence type="ECO:0000313" key="2">
    <source>
        <dbReference type="Proteomes" id="UP000290365"/>
    </source>
</evidence>
<dbReference type="GO" id="GO:0005737">
    <property type="term" value="C:cytoplasm"/>
    <property type="evidence" value="ECO:0007669"/>
    <property type="project" value="TreeGrafter"/>
</dbReference>
<name>A0A4P6JJE8_KTERU</name>
<gene>
    <name evidence="1" type="ORF">EPA93_04180</name>
</gene>
<dbReference type="PANTHER" id="PTHR48100">
    <property type="entry name" value="BROAD-SPECIFICITY PHOSPHATASE YOR283W-RELATED"/>
    <property type="match status" value="1"/>
</dbReference>
<dbReference type="PANTHER" id="PTHR48100:SF59">
    <property type="entry name" value="ADENOSYLCOBALAMIN_ALPHA-RIBAZOLE PHOSPHATASE"/>
    <property type="match status" value="1"/>
</dbReference>
<accession>A0A4P6JJE8</accession>
<dbReference type="InterPro" id="IPR013078">
    <property type="entry name" value="His_Pase_superF_clade-1"/>
</dbReference>
<dbReference type="InterPro" id="IPR029033">
    <property type="entry name" value="His_PPase_superfam"/>
</dbReference>